<dbReference type="Proteomes" id="UP000252085">
    <property type="component" value="Unassembled WGS sequence"/>
</dbReference>
<proteinExistence type="predicted"/>
<dbReference type="NCBIfam" id="NF041278">
    <property type="entry name" value="CmcJ_NvfI_EfuI"/>
    <property type="match status" value="1"/>
</dbReference>
<comment type="caution">
    <text evidence="1">The sequence shown here is derived from an EMBL/GenBank/DDBJ whole genome shotgun (WGS) entry which is preliminary data.</text>
</comment>
<dbReference type="GO" id="GO:0032259">
    <property type="term" value="P:methylation"/>
    <property type="evidence" value="ECO:0007669"/>
    <property type="project" value="UniProtKB-KW"/>
</dbReference>
<sequence>MSLNNQVLDKPISAELPYVEANLTYLIPTAEKPVNYTYEPPVGIPRTNATYQTHKLPIYNARSISENISLDREGFAFTGHNTNVRNFYDEDEVRRVYYPEAEQLLKEVAGATKVVIFDHTLRNASQSKPGENNIKEPALRVHNDFTAKSGYTRAGLELAARGIDDDDIDTLLKQRFAIINVWRAIAQPIQESPLALCDAQSIVPTDLVAGDLVYRDRVGETYGVTYNSQHKWFYFPQMHRDEALFIKCFDSAEDGHARFAAHTAFEDPTSPANAPPRESIELRTLVFYPA</sequence>
<dbReference type="InterPro" id="IPR044053">
    <property type="entry name" value="AsaB-like"/>
</dbReference>
<dbReference type="AlphaFoldDB" id="A0A367RMC5"/>
<dbReference type="EMBL" id="LXQE01000147">
    <property type="protein sequence ID" value="RCJ36814.1"/>
    <property type="molecule type" value="Genomic_DNA"/>
</dbReference>
<name>A0A367RMC5_NOSPU</name>
<organism evidence="1 2">
    <name type="scientific">Nostoc punctiforme NIES-2108</name>
    <dbReference type="NCBI Taxonomy" id="1356359"/>
    <lineage>
        <taxon>Bacteria</taxon>
        <taxon>Bacillati</taxon>
        <taxon>Cyanobacteriota</taxon>
        <taxon>Cyanophyceae</taxon>
        <taxon>Nostocales</taxon>
        <taxon>Nostocaceae</taxon>
        <taxon>Nostoc</taxon>
    </lineage>
</organism>
<evidence type="ECO:0000313" key="2">
    <source>
        <dbReference type="Proteomes" id="UP000252085"/>
    </source>
</evidence>
<reference evidence="1 2" key="1">
    <citation type="submission" date="2016-04" db="EMBL/GenBank/DDBJ databases">
        <authorList>
            <person name="Evans L.H."/>
            <person name="Alamgir A."/>
            <person name="Owens N."/>
            <person name="Weber N.D."/>
            <person name="Virtaneva K."/>
            <person name="Barbian K."/>
            <person name="Babar A."/>
            <person name="Rosenke K."/>
        </authorList>
    </citation>
    <scope>NUCLEOTIDE SEQUENCE [LARGE SCALE GENOMIC DNA]</scope>
    <source>
        <strain evidence="1">NIES-2108</strain>
    </source>
</reference>
<gene>
    <name evidence="1" type="ORF">A6769_15045</name>
</gene>
<protein>
    <submittedName>
        <fullName evidence="1">Methyltransferase</fullName>
    </submittedName>
</protein>
<dbReference type="PANTHER" id="PTHR34598">
    <property type="entry name" value="BLL6449 PROTEIN"/>
    <property type="match status" value="1"/>
</dbReference>
<keyword evidence="1" id="KW-0489">Methyltransferase</keyword>
<dbReference type="PANTHER" id="PTHR34598:SF3">
    <property type="entry name" value="OXIDOREDUCTASE AN1597"/>
    <property type="match status" value="1"/>
</dbReference>
<evidence type="ECO:0000313" key="1">
    <source>
        <dbReference type="EMBL" id="RCJ36814.1"/>
    </source>
</evidence>
<dbReference type="GO" id="GO:0016491">
    <property type="term" value="F:oxidoreductase activity"/>
    <property type="evidence" value="ECO:0007669"/>
    <property type="project" value="InterPro"/>
</dbReference>
<keyword evidence="1" id="KW-0808">Transferase</keyword>
<accession>A0A367RMC5</accession>
<dbReference type="GO" id="GO:0008168">
    <property type="term" value="F:methyltransferase activity"/>
    <property type="evidence" value="ECO:0007669"/>
    <property type="project" value="UniProtKB-KW"/>
</dbReference>